<dbReference type="InterPro" id="IPR022190">
    <property type="entry name" value="DUF3716"/>
</dbReference>
<accession>A0A9P8CC96</accession>
<proteinExistence type="predicted"/>
<sequence>DAAYPETIELPKNHSTACAKLYHYDVLRKIELRHPNKTLKGLQNGTTNLEAALGYQRGEPVCADNACCRCQESRGPFKECVVVEGMLKGSCVNCHYNAGGSRCSF</sequence>
<dbReference type="OrthoDB" id="3564681at2759"/>
<feature type="non-terminal residue" evidence="1">
    <location>
        <position position="1"/>
    </location>
</feature>
<feature type="non-terminal residue" evidence="1">
    <location>
        <position position="105"/>
    </location>
</feature>
<dbReference type="EMBL" id="MU254221">
    <property type="protein sequence ID" value="KAG9241380.1"/>
    <property type="molecule type" value="Genomic_DNA"/>
</dbReference>
<protein>
    <submittedName>
        <fullName evidence="1">Uncharacterized protein</fullName>
    </submittedName>
</protein>
<dbReference type="AlphaFoldDB" id="A0A9P8CC96"/>
<reference evidence="1" key="1">
    <citation type="journal article" date="2021" name="IMA Fungus">
        <title>Genomic characterization of three marine fungi, including Emericellopsis atlantica sp. nov. with signatures of a generalist lifestyle and marine biomass degradation.</title>
        <authorList>
            <person name="Hagestad O.C."/>
            <person name="Hou L."/>
            <person name="Andersen J.H."/>
            <person name="Hansen E.H."/>
            <person name="Altermark B."/>
            <person name="Li C."/>
            <person name="Kuhnert E."/>
            <person name="Cox R.J."/>
            <person name="Crous P.W."/>
            <person name="Spatafora J.W."/>
            <person name="Lail K."/>
            <person name="Amirebrahimi M."/>
            <person name="Lipzen A."/>
            <person name="Pangilinan J."/>
            <person name="Andreopoulos W."/>
            <person name="Hayes R.D."/>
            <person name="Ng V."/>
            <person name="Grigoriev I.V."/>
            <person name="Jackson S.A."/>
            <person name="Sutton T.D.S."/>
            <person name="Dobson A.D.W."/>
            <person name="Rama T."/>
        </authorList>
    </citation>
    <scope>NUCLEOTIDE SEQUENCE</scope>
    <source>
        <strain evidence="1">TRa3180A</strain>
    </source>
</reference>
<dbReference type="Pfam" id="PF12511">
    <property type="entry name" value="DUF3716"/>
    <property type="match status" value="1"/>
</dbReference>
<keyword evidence="2" id="KW-1185">Reference proteome</keyword>
<evidence type="ECO:0000313" key="1">
    <source>
        <dbReference type="EMBL" id="KAG9241380.1"/>
    </source>
</evidence>
<evidence type="ECO:0000313" key="2">
    <source>
        <dbReference type="Proteomes" id="UP000887226"/>
    </source>
</evidence>
<comment type="caution">
    <text evidence="1">The sequence shown here is derived from an EMBL/GenBank/DDBJ whole genome shotgun (WGS) entry which is preliminary data.</text>
</comment>
<name>A0A9P8CC96_9HELO</name>
<organism evidence="1 2">
    <name type="scientific">Calycina marina</name>
    <dbReference type="NCBI Taxonomy" id="1763456"/>
    <lineage>
        <taxon>Eukaryota</taxon>
        <taxon>Fungi</taxon>
        <taxon>Dikarya</taxon>
        <taxon>Ascomycota</taxon>
        <taxon>Pezizomycotina</taxon>
        <taxon>Leotiomycetes</taxon>
        <taxon>Helotiales</taxon>
        <taxon>Pezizellaceae</taxon>
        <taxon>Calycina</taxon>
    </lineage>
</organism>
<gene>
    <name evidence="1" type="ORF">BJ878DRAFT_393841</name>
</gene>
<dbReference type="Proteomes" id="UP000887226">
    <property type="component" value="Unassembled WGS sequence"/>
</dbReference>